<dbReference type="OrthoDB" id="574237at2"/>
<dbReference type="InterPro" id="IPR035897">
    <property type="entry name" value="Toll_tir_struct_dom_sf"/>
</dbReference>
<dbReference type="Gene3D" id="3.40.50.10140">
    <property type="entry name" value="Toll/interleukin-1 receptor homology (TIR) domain"/>
    <property type="match status" value="1"/>
</dbReference>
<keyword evidence="8" id="KW-1185">Reference proteome</keyword>
<keyword evidence="3 5" id="KW-1133">Transmembrane helix</keyword>
<dbReference type="RefSeq" id="WP_137263666.1">
    <property type="nucleotide sequence ID" value="NZ_SZQL01000022.1"/>
</dbReference>
<dbReference type="PROSITE" id="PS50104">
    <property type="entry name" value="TIR"/>
    <property type="match status" value="1"/>
</dbReference>
<dbReference type="GO" id="GO:0016020">
    <property type="term" value="C:membrane"/>
    <property type="evidence" value="ECO:0007669"/>
    <property type="project" value="UniProtKB-SubCell"/>
</dbReference>
<evidence type="ECO:0000256" key="2">
    <source>
        <dbReference type="ARBA" id="ARBA00022692"/>
    </source>
</evidence>
<reference evidence="7 8" key="1">
    <citation type="submission" date="2019-05" db="EMBL/GenBank/DDBJ databases">
        <title>Panacibacter sp. strain 17mud1-8 Genome sequencing and assembly.</title>
        <authorList>
            <person name="Chhetri G."/>
        </authorList>
    </citation>
    <scope>NUCLEOTIDE SEQUENCE [LARGE SCALE GENOMIC DNA]</scope>
    <source>
        <strain evidence="7 8">17mud1-8</strain>
    </source>
</reference>
<evidence type="ECO:0000313" key="7">
    <source>
        <dbReference type="EMBL" id="TKK65319.1"/>
    </source>
</evidence>
<evidence type="ECO:0000256" key="5">
    <source>
        <dbReference type="SAM" id="Phobius"/>
    </source>
</evidence>
<dbReference type="SUPFAM" id="SSF52200">
    <property type="entry name" value="Toll/Interleukin receptor TIR domain"/>
    <property type="match status" value="1"/>
</dbReference>
<feature type="domain" description="TIR" evidence="6">
    <location>
        <begin position="4"/>
        <end position="152"/>
    </location>
</feature>
<feature type="transmembrane region" description="Helical" evidence="5">
    <location>
        <begin position="189"/>
        <end position="209"/>
    </location>
</feature>
<feature type="transmembrane region" description="Helical" evidence="5">
    <location>
        <begin position="236"/>
        <end position="257"/>
    </location>
</feature>
<dbReference type="Pfam" id="PF04505">
    <property type="entry name" value="CD225"/>
    <property type="match status" value="1"/>
</dbReference>
<evidence type="ECO:0000256" key="1">
    <source>
        <dbReference type="ARBA" id="ARBA00004370"/>
    </source>
</evidence>
<dbReference type="Proteomes" id="UP000305848">
    <property type="component" value="Unassembled WGS sequence"/>
</dbReference>
<evidence type="ECO:0000259" key="6">
    <source>
        <dbReference type="PROSITE" id="PS50104"/>
    </source>
</evidence>
<organism evidence="7 8">
    <name type="scientific">Ilyomonas limi</name>
    <dbReference type="NCBI Taxonomy" id="2575867"/>
    <lineage>
        <taxon>Bacteria</taxon>
        <taxon>Pseudomonadati</taxon>
        <taxon>Bacteroidota</taxon>
        <taxon>Chitinophagia</taxon>
        <taxon>Chitinophagales</taxon>
        <taxon>Chitinophagaceae</taxon>
        <taxon>Ilyomonas</taxon>
    </lineage>
</organism>
<evidence type="ECO:0000256" key="4">
    <source>
        <dbReference type="ARBA" id="ARBA00023136"/>
    </source>
</evidence>
<dbReference type="EMBL" id="SZQL01000022">
    <property type="protein sequence ID" value="TKK65319.1"/>
    <property type="molecule type" value="Genomic_DNA"/>
</dbReference>
<dbReference type="InterPro" id="IPR051423">
    <property type="entry name" value="CD225/Dispanin"/>
</dbReference>
<keyword evidence="4 5" id="KW-0472">Membrane</keyword>
<dbReference type="AlphaFoldDB" id="A0A4U3KU88"/>
<keyword evidence="2 5" id="KW-0812">Transmembrane</keyword>
<sequence length="265" mass="29911">MPKYSGTIFINYRKDDSNWNALALYNELQKYFEEERLFKDFNAIQPGDDFVLSIQRALSKCDVLLVVMGRHWLDARNSNNVRRLDDPDDFVRIEIATALERGIQVIPVLFDNTPIPTPQQLPDNLKPLSRRQAIEINPNGFEDDVKRLAVAIKKVLCEEETIPPTPKSFKATETRGTNNPPLAKPDNNLVWAIITTLLCCLPLGIVSILHASKVDSLYHSGQYDLAKNESAKAKQWAIYAVIAGVVVYVLYFILIVLGSTFNSGY</sequence>
<evidence type="ECO:0000256" key="3">
    <source>
        <dbReference type="ARBA" id="ARBA00022989"/>
    </source>
</evidence>
<name>A0A4U3KU88_9BACT</name>
<comment type="subcellular location">
    <subcellularLocation>
        <location evidence="1">Membrane</location>
    </subcellularLocation>
</comment>
<gene>
    <name evidence="7" type="ORF">FC093_20405</name>
</gene>
<dbReference type="Pfam" id="PF13676">
    <property type="entry name" value="TIR_2"/>
    <property type="match status" value="1"/>
</dbReference>
<dbReference type="GO" id="GO:0007165">
    <property type="term" value="P:signal transduction"/>
    <property type="evidence" value="ECO:0007669"/>
    <property type="project" value="InterPro"/>
</dbReference>
<proteinExistence type="predicted"/>
<protein>
    <submittedName>
        <fullName evidence="7">TIR domain-containing protein</fullName>
    </submittedName>
</protein>
<comment type="caution">
    <text evidence="7">The sequence shown here is derived from an EMBL/GenBank/DDBJ whole genome shotgun (WGS) entry which is preliminary data.</text>
</comment>
<evidence type="ECO:0000313" key="8">
    <source>
        <dbReference type="Proteomes" id="UP000305848"/>
    </source>
</evidence>
<dbReference type="InterPro" id="IPR007593">
    <property type="entry name" value="CD225/Dispanin_fam"/>
</dbReference>
<dbReference type="PANTHER" id="PTHR14948">
    <property type="entry name" value="NG5"/>
    <property type="match status" value="1"/>
</dbReference>
<accession>A0A4U3KU88</accession>
<dbReference type="PANTHER" id="PTHR14948:SF25">
    <property type="entry name" value="DUF4190 DOMAIN-CONTAINING PROTEIN"/>
    <property type="match status" value="1"/>
</dbReference>
<dbReference type="InterPro" id="IPR000157">
    <property type="entry name" value="TIR_dom"/>
</dbReference>